<reference evidence="1 2" key="1">
    <citation type="journal article" date="2018" name="J. Microbiol.">
        <title>Salicibibacter kimchii gen. nov., sp. nov., a moderately halophilic and alkalitolerant bacterium in the family Bacillaceae, isolated from kimchi.</title>
        <authorList>
            <person name="Jang J.Y."/>
            <person name="Oh Y.J."/>
            <person name="Lim S.K."/>
            <person name="Park H.K."/>
            <person name="Lee C."/>
            <person name="Kim J.Y."/>
            <person name="Lee M.A."/>
            <person name="Choi H.J."/>
        </authorList>
    </citation>
    <scope>NUCLEOTIDE SEQUENCE [LARGE SCALE GENOMIC DNA]</scope>
    <source>
        <strain evidence="1 2">NKC1-1</strain>
    </source>
</reference>
<dbReference type="RefSeq" id="WP_114375661.1">
    <property type="nucleotide sequence ID" value="NZ_CP031092.1"/>
</dbReference>
<dbReference type="Proteomes" id="UP000252100">
    <property type="component" value="Chromosome"/>
</dbReference>
<dbReference type="EMBL" id="CP031092">
    <property type="protein sequence ID" value="AXF57647.1"/>
    <property type="molecule type" value="Genomic_DNA"/>
</dbReference>
<dbReference type="AlphaFoldDB" id="A0A345C366"/>
<sequence length="104" mass="12526">MERMKYYITLDQAMTGISEVKTEDNKIQYEIRVTEREKEHIQQLLERINAEDVEPQEIIGRPFNEDAADRDKEQMGDDMQKLYGYLYDYGTEQTRSFLEQLRDH</sequence>
<proteinExistence type="predicted"/>
<accession>A0A345C366</accession>
<dbReference type="KEGG" id="rue:DT065_17740"/>
<keyword evidence="2" id="KW-1185">Reference proteome</keyword>
<evidence type="ECO:0000313" key="1">
    <source>
        <dbReference type="EMBL" id="AXF57647.1"/>
    </source>
</evidence>
<organism evidence="1 2">
    <name type="scientific">Salicibibacter kimchii</name>
    <dbReference type="NCBI Taxonomy" id="2099786"/>
    <lineage>
        <taxon>Bacteria</taxon>
        <taxon>Bacillati</taxon>
        <taxon>Bacillota</taxon>
        <taxon>Bacilli</taxon>
        <taxon>Bacillales</taxon>
        <taxon>Bacillaceae</taxon>
        <taxon>Salicibibacter</taxon>
    </lineage>
</organism>
<evidence type="ECO:0000313" key="2">
    <source>
        <dbReference type="Proteomes" id="UP000252100"/>
    </source>
</evidence>
<gene>
    <name evidence="1" type="ORF">DT065_17740</name>
</gene>
<protein>
    <submittedName>
        <fullName evidence="1">Uncharacterized protein</fullName>
    </submittedName>
</protein>
<name>A0A345C366_9BACI</name>
<dbReference type="OrthoDB" id="2706506at2"/>